<dbReference type="PROSITE" id="PS50927">
    <property type="entry name" value="BULB_LECTIN"/>
    <property type="match status" value="1"/>
</dbReference>
<dbReference type="GO" id="GO:0051707">
    <property type="term" value="P:response to other organism"/>
    <property type="evidence" value="ECO:0007669"/>
    <property type="project" value="UniProtKB-ARBA"/>
</dbReference>
<dbReference type="EMBL" id="CM029049">
    <property type="protein sequence ID" value="KAG2575033.1"/>
    <property type="molecule type" value="Genomic_DNA"/>
</dbReference>
<keyword evidence="6" id="KW-0732">Signal</keyword>
<sequence length="190" mass="20022">MEATIIHLVSLLLLLLLLSHGAFTAGDVVDTFSTGRNITDNDTLVSADGTFTLGFFSPGASTKRYLGIWSTVSRDAVCWVANRDRPIDDNSGVLAVSDTGSLVVLDGSGHHLVPSGGPAPQLNSGNLVLRNRGRSTTAAILWQSFDYPSNVMLSGMKVGTDFWNGAEWHLTSATARARGTAGGSAASRRC</sequence>
<keyword evidence="3" id="KW-0675">Receptor</keyword>
<evidence type="ECO:0000256" key="2">
    <source>
        <dbReference type="ARBA" id="ARBA00012513"/>
    </source>
</evidence>
<dbReference type="InterPro" id="IPR001480">
    <property type="entry name" value="Bulb-type_lectin_dom"/>
</dbReference>
<dbReference type="PANTHER" id="PTHR32444:SF236">
    <property type="entry name" value="D-MANNOSE BINDING LECTIN FAMILY PROTEIN, EXPRESSED"/>
    <property type="match status" value="1"/>
</dbReference>
<dbReference type="PANTHER" id="PTHR32444">
    <property type="entry name" value="BULB-TYPE LECTIN DOMAIN-CONTAINING PROTEIN"/>
    <property type="match status" value="1"/>
</dbReference>
<gene>
    <name evidence="8" type="ORF">PVAP13_7KG262340</name>
</gene>
<dbReference type="EC" id="2.7.11.1" evidence="2"/>
<proteinExistence type="predicted"/>
<evidence type="ECO:0000256" key="3">
    <source>
        <dbReference type="ARBA" id="ARBA00023170"/>
    </source>
</evidence>
<reference evidence="8" key="1">
    <citation type="submission" date="2020-05" db="EMBL/GenBank/DDBJ databases">
        <title>WGS assembly of Panicum virgatum.</title>
        <authorList>
            <person name="Lovell J.T."/>
            <person name="Jenkins J."/>
            <person name="Shu S."/>
            <person name="Juenger T.E."/>
            <person name="Schmutz J."/>
        </authorList>
    </citation>
    <scope>NUCLEOTIDE SEQUENCE</scope>
    <source>
        <strain evidence="8">AP13</strain>
    </source>
</reference>
<evidence type="ECO:0000256" key="4">
    <source>
        <dbReference type="ARBA" id="ARBA00047899"/>
    </source>
</evidence>
<name>A0A8T0QM31_PANVG</name>
<feature type="signal peptide" evidence="6">
    <location>
        <begin position="1"/>
        <end position="24"/>
    </location>
</feature>
<dbReference type="FunFam" id="2.90.10.10:FF:000005">
    <property type="entry name" value="G-type lectin S-receptor-like serine/threonine-protein kinase"/>
    <property type="match status" value="1"/>
</dbReference>
<dbReference type="AlphaFoldDB" id="A0A8T0QM31"/>
<evidence type="ECO:0000256" key="5">
    <source>
        <dbReference type="ARBA" id="ARBA00048679"/>
    </source>
</evidence>
<feature type="domain" description="Bulb-type lectin" evidence="7">
    <location>
        <begin position="29"/>
        <end position="166"/>
    </location>
</feature>
<dbReference type="CDD" id="cd00028">
    <property type="entry name" value="B_lectin"/>
    <property type="match status" value="1"/>
</dbReference>
<comment type="catalytic activity">
    <reaction evidence="5">
        <text>L-seryl-[protein] + ATP = O-phospho-L-seryl-[protein] + ADP + H(+)</text>
        <dbReference type="Rhea" id="RHEA:17989"/>
        <dbReference type="Rhea" id="RHEA-COMP:9863"/>
        <dbReference type="Rhea" id="RHEA-COMP:11604"/>
        <dbReference type="ChEBI" id="CHEBI:15378"/>
        <dbReference type="ChEBI" id="CHEBI:29999"/>
        <dbReference type="ChEBI" id="CHEBI:30616"/>
        <dbReference type="ChEBI" id="CHEBI:83421"/>
        <dbReference type="ChEBI" id="CHEBI:456216"/>
        <dbReference type="EC" id="2.7.11.1"/>
    </reaction>
</comment>
<dbReference type="Gene3D" id="2.90.10.10">
    <property type="entry name" value="Bulb-type lectin domain"/>
    <property type="match status" value="1"/>
</dbReference>
<comment type="catalytic activity">
    <reaction evidence="4">
        <text>L-threonyl-[protein] + ATP = O-phospho-L-threonyl-[protein] + ADP + H(+)</text>
        <dbReference type="Rhea" id="RHEA:46608"/>
        <dbReference type="Rhea" id="RHEA-COMP:11060"/>
        <dbReference type="Rhea" id="RHEA-COMP:11605"/>
        <dbReference type="ChEBI" id="CHEBI:15378"/>
        <dbReference type="ChEBI" id="CHEBI:30013"/>
        <dbReference type="ChEBI" id="CHEBI:30616"/>
        <dbReference type="ChEBI" id="CHEBI:61977"/>
        <dbReference type="ChEBI" id="CHEBI:456216"/>
        <dbReference type="EC" id="2.7.11.1"/>
    </reaction>
</comment>
<dbReference type="InterPro" id="IPR036426">
    <property type="entry name" value="Bulb-type_lectin_dom_sf"/>
</dbReference>
<dbReference type="SUPFAM" id="SSF51110">
    <property type="entry name" value="alpha-D-mannose-specific plant lectins"/>
    <property type="match status" value="1"/>
</dbReference>
<dbReference type="Pfam" id="PF01453">
    <property type="entry name" value="B_lectin"/>
    <property type="match status" value="1"/>
</dbReference>
<organism evidence="8 9">
    <name type="scientific">Panicum virgatum</name>
    <name type="common">Blackwell switchgrass</name>
    <dbReference type="NCBI Taxonomy" id="38727"/>
    <lineage>
        <taxon>Eukaryota</taxon>
        <taxon>Viridiplantae</taxon>
        <taxon>Streptophyta</taxon>
        <taxon>Embryophyta</taxon>
        <taxon>Tracheophyta</taxon>
        <taxon>Spermatophyta</taxon>
        <taxon>Magnoliopsida</taxon>
        <taxon>Liliopsida</taxon>
        <taxon>Poales</taxon>
        <taxon>Poaceae</taxon>
        <taxon>PACMAD clade</taxon>
        <taxon>Panicoideae</taxon>
        <taxon>Panicodae</taxon>
        <taxon>Paniceae</taxon>
        <taxon>Panicinae</taxon>
        <taxon>Panicum</taxon>
        <taxon>Panicum sect. Hiantes</taxon>
    </lineage>
</organism>
<evidence type="ECO:0000313" key="9">
    <source>
        <dbReference type="Proteomes" id="UP000823388"/>
    </source>
</evidence>
<dbReference type="GO" id="GO:0016020">
    <property type="term" value="C:membrane"/>
    <property type="evidence" value="ECO:0007669"/>
    <property type="project" value="UniProtKB-SubCell"/>
</dbReference>
<evidence type="ECO:0000256" key="1">
    <source>
        <dbReference type="ARBA" id="ARBA00004479"/>
    </source>
</evidence>
<dbReference type="GO" id="GO:0004674">
    <property type="term" value="F:protein serine/threonine kinase activity"/>
    <property type="evidence" value="ECO:0007669"/>
    <property type="project" value="UniProtKB-EC"/>
</dbReference>
<feature type="chain" id="PRO_5035715551" description="non-specific serine/threonine protein kinase" evidence="6">
    <location>
        <begin position="25"/>
        <end position="190"/>
    </location>
</feature>
<comment type="caution">
    <text evidence="8">The sequence shown here is derived from an EMBL/GenBank/DDBJ whole genome shotgun (WGS) entry which is preliminary data.</text>
</comment>
<comment type="subcellular location">
    <subcellularLocation>
        <location evidence="1">Membrane</location>
        <topology evidence="1">Single-pass type I membrane protein</topology>
    </subcellularLocation>
</comment>
<evidence type="ECO:0000259" key="7">
    <source>
        <dbReference type="PROSITE" id="PS50927"/>
    </source>
</evidence>
<evidence type="ECO:0000256" key="6">
    <source>
        <dbReference type="SAM" id="SignalP"/>
    </source>
</evidence>
<protein>
    <recommendedName>
        <fullName evidence="2">non-specific serine/threonine protein kinase</fullName>
        <ecNumber evidence="2">2.7.11.1</ecNumber>
    </recommendedName>
</protein>
<dbReference type="Proteomes" id="UP000823388">
    <property type="component" value="Chromosome 7K"/>
</dbReference>
<accession>A0A8T0QM31</accession>
<evidence type="ECO:0000313" key="8">
    <source>
        <dbReference type="EMBL" id="KAG2575033.1"/>
    </source>
</evidence>
<keyword evidence="9" id="KW-1185">Reference proteome</keyword>
<dbReference type="SMART" id="SM00108">
    <property type="entry name" value="B_lectin"/>
    <property type="match status" value="1"/>
</dbReference>